<dbReference type="PANTHER" id="PTHR21228">
    <property type="entry name" value="FAST LEU-RICH DOMAIN-CONTAINING"/>
    <property type="match status" value="1"/>
</dbReference>
<protein>
    <recommendedName>
        <fullName evidence="1">FAST kinase leucine-rich domain-containing protein</fullName>
    </recommendedName>
</protein>
<dbReference type="EMBL" id="CAUEEQ010078269">
    <property type="protein sequence ID" value="CAJ0967366.1"/>
    <property type="molecule type" value="Genomic_DNA"/>
</dbReference>
<proteinExistence type="predicted"/>
<organism evidence="2 3">
    <name type="scientific">Ranitomeya imitator</name>
    <name type="common">mimic poison frog</name>
    <dbReference type="NCBI Taxonomy" id="111125"/>
    <lineage>
        <taxon>Eukaryota</taxon>
        <taxon>Metazoa</taxon>
        <taxon>Chordata</taxon>
        <taxon>Craniata</taxon>
        <taxon>Vertebrata</taxon>
        <taxon>Euteleostomi</taxon>
        <taxon>Amphibia</taxon>
        <taxon>Batrachia</taxon>
        <taxon>Anura</taxon>
        <taxon>Neobatrachia</taxon>
        <taxon>Hyloidea</taxon>
        <taxon>Dendrobatidae</taxon>
        <taxon>Dendrobatinae</taxon>
        <taxon>Ranitomeya</taxon>
    </lineage>
</organism>
<reference evidence="2" key="1">
    <citation type="submission" date="2023-07" db="EMBL/GenBank/DDBJ databases">
        <authorList>
            <person name="Stuckert A."/>
        </authorList>
    </citation>
    <scope>NUCLEOTIDE SEQUENCE</scope>
</reference>
<dbReference type="InterPro" id="IPR010622">
    <property type="entry name" value="FAST_Leu-rich"/>
</dbReference>
<name>A0ABN9MKW9_9NEOB</name>
<evidence type="ECO:0000259" key="1">
    <source>
        <dbReference type="Pfam" id="PF06743"/>
    </source>
</evidence>
<dbReference type="Pfam" id="PF06743">
    <property type="entry name" value="FAST_1"/>
    <property type="match status" value="1"/>
</dbReference>
<dbReference type="Proteomes" id="UP001176940">
    <property type="component" value="Unassembled WGS sequence"/>
</dbReference>
<keyword evidence="3" id="KW-1185">Reference proteome</keyword>
<evidence type="ECO:0000313" key="3">
    <source>
        <dbReference type="Proteomes" id="UP001176940"/>
    </source>
</evidence>
<accession>A0ABN9MKW9</accession>
<comment type="caution">
    <text evidence="2">The sequence shown here is derived from an EMBL/GenBank/DDBJ whole genome shotgun (WGS) entry which is preliminary data.</text>
</comment>
<dbReference type="InterPro" id="IPR050870">
    <property type="entry name" value="FAST_kinase"/>
</dbReference>
<feature type="domain" description="FAST kinase leucine-rich" evidence="1">
    <location>
        <begin position="408"/>
        <end position="468"/>
    </location>
</feature>
<dbReference type="PANTHER" id="PTHR21228:SF1">
    <property type="entry name" value="FAST KINASE DOMAIN-CONTAINING PROTEIN 2, MITOCHONDRIAL"/>
    <property type="match status" value="1"/>
</dbReference>
<sequence>MHEKPLSCLLRTVRLFQSCHCLLGVRIPSLQRNYSTRSELLLLREVKPWTPAPIRFLQQTSVNAEENNPVSGSRGSNHDHVRVVRNEDCQTDPGLEGEGTKLQASAIGPPTKLSCVDVLDAFTSNLHSQQDLLCSVMNLWRILASNNTLTASDKRLISEHPNFYTLCNEVMKLAHSMSNSFLVCGLQVFVTLDVNQKTRLIQTLLTVCQQRLGTLKLDEISILANCLKMMKNDKSVEILSSGLYLQIELKCEAIPDVPTLQSLMRIAPAHLRRKLQGKALQMIDKFTVSQCHHMFSVLAEMNLHSEALLDSCSHKLMGCLEELSCKRIVSLSGYCSKLSYFNEKLLSAIGDNIMSSIYMWNIWQISIVLRNMAFLRFRYVPLLDNFADKIIQESKPLRINHLVTASRVFSNLNHLPEGKKEQFLETLNTALDVHMNSMRNKELLKTVYNFCLLGLVLPFAINKLLEDKSLISE</sequence>
<evidence type="ECO:0000313" key="2">
    <source>
        <dbReference type="EMBL" id="CAJ0967366.1"/>
    </source>
</evidence>
<gene>
    <name evidence="2" type="ORF">RIMI_LOCUS22172016</name>
</gene>